<proteinExistence type="predicted"/>
<dbReference type="EMBL" id="JH719413">
    <property type="protein sequence ID" value="EJF60843.1"/>
    <property type="molecule type" value="Genomic_DNA"/>
</dbReference>
<dbReference type="GeneID" id="18839195"/>
<dbReference type="HOGENOM" id="CLU_1722319_0_0_1"/>
<dbReference type="AlphaFoldDB" id="R7SY20"/>
<organism evidence="1 2">
    <name type="scientific">Dichomitus squalens (strain LYAD-421)</name>
    <name type="common">Western red white-rot fungus</name>
    <dbReference type="NCBI Taxonomy" id="732165"/>
    <lineage>
        <taxon>Eukaryota</taxon>
        <taxon>Fungi</taxon>
        <taxon>Dikarya</taxon>
        <taxon>Basidiomycota</taxon>
        <taxon>Agaricomycotina</taxon>
        <taxon>Agaricomycetes</taxon>
        <taxon>Polyporales</taxon>
        <taxon>Polyporaceae</taxon>
        <taxon>Dichomitus</taxon>
    </lineage>
</organism>
<dbReference type="RefSeq" id="XP_007366378.1">
    <property type="nucleotide sequence ID" value="XM_007366316.1"/>
</dbReference>
<reference evidence="1 2" key="1">
    <citation type="journal article" date="2012" name="Science">
        <title>The Paleozoic origin of enzymatic lignin decomposition reconstructed from 31 fungal genomes.</title>
        <authorList>
            <person name="Floudas D."/>
            <person name="Binder M."/>
            <person name="Riley R."/>
            <person name="Barry K."/>
            <person name="Blanchette R.A."/>
            <person name="Henrissat B."/>
            <person name="Martinez A.T."/>
            <person name="Otillar R."/>
            <person name="Spatafora J.W."/>
            <person name="Yadav J.S."/>
            <person name="Aerts A."/>
            <person name="Benoit I."/>
            <person name="Boyd A."/>
            <person name="Carlson A."/>
            <person name="Copeland A."/>
            <person name="Coutinho P.M."/>
            <person name="de Vries R.P."/>
            <person name="Ferreira P."/>
            <person name="Findley K."/>
            <person name="Foster B."/>
            <person name="Gaskell J."/>
            <person name="Glotzer D."/>
            <person name="Gorecki P."/>
            <person name="Heitman J."/>
            <person name="Hesse C."/>
            <person name="Hori C."/>
            <person name="Igarashi K."/>
            <person name="Jurgens J.A."/>
            <person name="Kallen N."/>
            <person name="Kersten P."/>
            <person name="Kohler A."/>
            <person name="Kuees U."/>
            <person name="Kumar T.K.A."/>
            <person name="Kuo A."/>
            <person name="LaButti K."/>
            <person name="Larrondo L.F."/>
            <person name="Lindquist E."/>
            <person name="Ling A."/>
            <person name="Lombard V."/>
            <person name="Lucas S."/>
            <person name="Lundell T."/>
            <person name="Martin R."/>
            <person name="McLaughlin D.J."/>
            <person name="Morgenstern I."/>
            <person name="Morin E."/>
            <person name="Murat C."/>
            <person name="Nagy L.G."/>
            <person name="Nolan M."/>
            <person name="Ohm R.A."/>
            <person name="Patyshakuliyeva A."/>
            <person name="Rokas A."/>
            <person name="Ruiz-Duenas F.J."/>
            <person name="Sabat G."/>
            <person name="Salamov A."/>
            <person name="Samejima M."/>
            <person name="Schmutz J."/>
            <person name="Slot J.C."/>
            <person name="St John F."/>
            <person name="Stenlid J."/>
            <person name="Sun H."/>
            <person name="Sun S."/>
            <person name="Syed K."/>
            <person name="Tsang A."/>
            <person name="Wiebenga A."/>
            <person name="Young D."/>
            <person name="Pisabarro A."/>
            <person name="Eastwood D.C."/>
            <person name="Martin F."/>
            <person name="Cullen D."/>
            <person name="Grigoriev I.V."/>
            <person name="Hibbett D.S."/>
        </authorList>
    </citation>
    <scope>NUCLEOTIDE SEQUENCE [LARGE SCALE GENOMIC DNA]</scope>
    <source>
        <strain evidence="1 2">LYAD-421 SS1</strain>
    </source>
</reference>
<dbReference type="OrthoDB" id="2757635at2759"/>
<name>R7SY20_DICSQ</name>
<dbReference type="KEGG" id="dsq:DICSQDRAFT_170702"/>
<evidence type="ECO:0000313" key="2">
    <source>
        <dbReference type="Proteomes" id="UP000053319"/>
    </source>
</evidence>
<sequence>MPSLAPITQALPEPVSPGYEWVPSQTMEQEEQSPAEPSLSEVTLVEVTLLGDLVRILSETTAHQRALAEQERLANAHRAALIKVQREAAKHHAALAEQQRIANAVAIRSELRMYNSSASHWQALPLLDGEPLPADVDFPRDFWHLKRMEGGA</sequence>
<dbReference type="Proteomes" id="UP000053319">
    <property type="component" value="Unassembled WGS sequence"/>
</dbReference>
<evidence type="ECO:0000313" key="1">
    <source>
        <dbReference type="EMBL" id="EJF60843.1"/>
    </source>
</evidence>
<accession>R7SY20</accession>
<gene>
    <name evidence="1" type="ORF">DICSQDRAFT_170702</name>
</gene>
<protein>
    <submittedName>
        <fullName evidence="1">Uncharacterized protein</fullName>
    </submittedName>
</protein>